<dbReference type="Gene3D" id="3.30.1490.20">
    <property type="entry name" value="ATP-grasp fold, A domain"/>
    <property type="match status" value="1"/>
</dbReference>
<dbReference type="SUPFAM" id="SSF52440">
    <property type="entry name" value="PreATP-grasp domain"/>
    <property type="match status" value="1"/>
</dbReference>
<evidence type="ECO:0000256" key="13">
    <source>
        <dbReference type="ARBA" id="ARBA00023316"/>
    </source>
</evidence>
<organism evidence="19 20">
    <name type="scientific">Candidatus Solincola sediminis</name>
    <dbReference type="NCBI Taxonomy" id="1797199"/>
    <lineage>
        <taxon>Bacteria</taxon>
        <taxon>Bacillati</taxon>
        <taxon>Actinomycetota</taxon>
        <taxon>Candidatus Geothermincolia</taxon>
        <taxon>Candidatus Geothermincolales</taxon>
        <taxon>Candidatus Geothermincolaceae</taxon>
        <taxon>Candidatus Solincola</taxon>
    </lineage>
</organism>
<evidence type="ECO:0000256" key="9">
    <source>
        <dbReference type="ARBA" id="ARBA00022842"/>
    </source>
</evidence>
<evidence type="ECO:0000256" key="15">
    <source>
        <dbReference type="PIRSR" id="PIRSR039102-1"/>
    </source>
</evidence>
<comment type="function">
    <text evidence="14">Cell wall formation.</text>
</comment>
<feature type="binding site" evidence="16">
    <location>
        <position position="254"/>
    </location>
    <ligand>
        <name>Mg(2+)</name>
        <dbReference type="ChEBI" id="CHEBI:18420"/>
        <label>1</label>
    </ligand>
</feature>
<dbReference type="GO" id="GO:0008716">
    <property type="term" value="F:D-alanine-D-alanine ligase activity"/>
    <property type="evidence" value="ECO:0007669"/>
    <property type="project" value="UniProtKB-UniRule"/>
</dbReference>
<evidence type="ECO:0000256" key="4">
    <source>
        <dbReference type="ARBA" id="ARBA00022490"/>
    </source>
</evidence>
<dbReference type="PANTHER" id="PTHR23132:SF23">
    <property type="entry name" value="D-ALANINE--D-ALANINE LIGASE B"/>
    <property type="match status" value="1"/>
</dbReference>
<dbReference type="NCBIfam" id="TIGR01205">
    <property type="entry name" value="D_ala_D_alaTIGR"/>
    <property type="match status" value="1"/>
</dbReference>
<dbReference type="EC" id="6.3.2.4" evidence="14"/>
<proteinExistence type="inferred from homology"/>
<keyword evidence="6 16" id="KW-0479">Metal-binding</keyword>
<comment type="cofactor">
    <cofactor evidence="1">
        <name>Mn(2+)</name>
        <dbReference type="ChEBI" id="CHEBI:29035"/>
    </cofactor>
</comment>
<keyword evidence="10 14" id="KW-0133">Cell shape</keyword>
<comment type="catalytic activity">
    <reaction evidence="14">
        <text>2 D-alanine + ATP = D-alanyl-D-alanine + ADP + phosphate + H(+)</text>
        <dbReference type="Rhea" id="RHEA:11224"/>
        <dbReference type="ChEBI" id="CHEBI:15378"/>
        <dbReference type="ChEBI" id="CHEBI:30616"/>
        <dbReference type="ChEBI" id="CHEBI:43474"/>
        <dbReference type="ChEBI" id="CHEBI:57416"/>
        <dbReference type="ChEBI" id="CHEBI:57822"/>
        <dbReference type="ChEBI" id="CHEBI:456216"/>
        <dbReference type="EC" id="6.3.2.4"/>
    </reaction>
</comment>
<dbReference type="InterPro" id="IPR000291">
    <property type="entry name" value="D-Ala_lig_Van_CS"/>
</dbReference>
<evidence type="ECO:0000256" key="10">
    <source>
        <dbReference type="ARBA" id="ARBA00022960"/>
    </source>
</evidence>
<evidence type="ECO:0000256" key="17">
    <source>
        <dbReference type="PROSITE-ProRule" id="PRU00409"/>
    </source>
</evidence>
<dbReference type="HAMAP" id="MF_00047">
    <property type="entry name" value="Dala_Dala_lig"/>
    <property type="match status" value="1"/>
</dbReference>
<evidence type="ECO:0000256" key="6">
    <source>
        <dbReference type="ARBA" id="ARBA00022723"/>
    </source>
</evidence>
<dbReference type="GO" id="GO:0008360">
    <property type="term" value="P:regulation of cell shape"/>
    <property type="evidence" value="ECO:0007669"/>
    <property type="project" value="UniProtKB-KW"/>
</dbReference>
<keyword evidence="4 14" id="KW-0963">Cytoplasm</keyword>
<dbReference type="PIRSF" id="PIRSF039102">
    <property type="entry name" value="Ddl/VanB"/>
    <property type="match status" value="1"/>
</dbReference>
<dbReference type="GO" id="GO:0005524">
    <property type="term" value="F:ATP binding"/>
    <property type="evidence" value="ECO:0007669"/>
    <property type="project" value="UniProtKB-UniRule"/>
</dbReference>
<comment type="caution">
    <text evidence="19">The sequence shown here is derived from an EMBL/GenBank/DDBJ whole genome shotgun (WGS) entry which is preliminary data.</text>
</comment>
<dbReference type="NCBIfam" id="NF002378">
    <property type="entry name" value="PRK01372.1"/>
    <property type="match status" value="1"/>
</dbReference>
<keyword evidence="9 16" id="KW-0460">Magnesium</keyword>
<feature type="active site" evidence="15">
    <location>
        <position position="278"/>
    </location>
</feature>
<comment type="pathway">
    <text evidence="14">Cell wall biogenesis; peptidoglycan biosynthesis.</text>
</comment>
<dbReference type="Pfam" id="PF01820">
    <property type="entry name" value="Dala_Dala_lig_N"/>
    <property type="match status" value="1"/>
</dbReference>
<dbReference type="Pfam" id="PF07478">
    <property type="entry name" value="Dala_Dala_lig_C"/>
    <property type="match status" value="1"/>
</dbReference>
<dbReference type="PROSITE" id="PS00843">
    <property type="entry name" value="DALA_DALA_LIGASE_1"/>
    <property type="match status" value="1"/>
</dbReference>
<evidence type="ECO:0000256" key="11">
    <source>
        <dbReference type="ARBA" id="ARBA00022984"/>
    </source>
</evidence>
<evidence type="ECO:0000256" key="5">
    <source>
        <dbReference type="ARBA" id="ARBA00022598"/>
    </source>
</evidence>
<reference evidence="19 20" key="1">
    <citation type="journal article" date="2016" name="Nat. Commun.">
        <title>Thousands of microbial genomes shed light on interconnected biogeochemical processes in an aquifer system.</title>
        <authorList>
            <person name="Anantharaman K."/>
            <person name="Brown C.T."/>
            <person name="Hug L.A."/>
            <person name="Sharon I."/>
            <person name="Castelle C.J."/>
            <person name="Probst A.J."/>
            <person name="Thomas B.C."/>
            <person name="Singh A."/>
            <person name="Wilkins M.J."/>
            <person name="Karaoz U."/>
            <person name="Brodie E.L."/>
            <person name="Williams K.H."/>
            <person name="Hubbard S.S."/>
            <person name="Banfield J.F."/>
        </authorList>
    </citation>
    <scope>NUCLEOTIDE SEQUENCE [LARGE SCALE GENOMIC DNA]</scope>
</reference>
<keyword evidence="8 17" id="KW-0067">ATP-binding</keyword>
<feature type="active site" evidence="15">
    <location>
        <position position="7"/>
    </location>
</feature>
<evidence type="ECO:0000256" key="7">
    <source>
        <dbReference type="ARBA" id="ARBA00022741"/>
    </source>
</evidence>
<dbReference type="FunFam" id="3.30.470.20:FF:000008">
    <property type="entry name" value="D-alanine--D-alanine ligase"/>
    <property type="match status" value="1"/>
</dbReference>
<dbReference type="GO" id="GO:0046872">
    <property type="term" value="F:metal ion binding"/>
    <property type="evidence" value="ECO:0007669"/>
    <property type="project" value="UniProtKB-KW"/>
</dbReference>
<dbReference type="PROSITE" id="PS50975">
    <property type="entry name" value="ATP_GRASP"/>
    <property type="match status" value="1"/>
</dbReference>
<accession>A0A1F2WRZ6</accession>
<dbReference type="STRING" id="1797197.A2Y75_01340"/>
<gene>
    <name evidence="14" type="primary">ddl</name>
    <name evidence="19" type="ORF">A2Y75_01340</name>
</gene>
<feature type="domain" description="ATP-grasp" evidence="18">
    <location>
        <begin position="95"/>
        <end position="300"/>
    </location>
</feature>
<evidence type="ECO:0000256" key="8">
    <source>
        <dbReference type="ARBA" id="ARBA00022840"/>
    </source>
</evidence>
<feature type="binding site" evidence="16">
    <location>
        <position position="269"/>
    </location>
    <ligand>
        <name>Mg(2+)</name>
        <dbReference type="ChEBI" id="CHEBI:18420"/>
        <label>2</label>
    </ligand>
</feature>
<keyword evidence="7 17" id="KW-0547">Nucleotide-binding</keyword>
<dbReference type="EMBL" id="MELK01000013">
    <property type="protein sequence ID" value="OFW59629.1"/>
    <property type="molecule type" value="Genomic_DNA"/>
</dbReference>
<dbReference type="InterPro" id="IPR016185">
    <property type="entry name" value="PreATP-grasp_dom_sf"/>
</dbReference>
<dbReference type="GO" id="GO:0071555">
    <property type="term" value="P:cell wall organization"/>
    <property type="evidence" value="ECO:0007669"/>
    <property type="project" value="UniProtKB-KW"/>
</dbReference>
<evidence type="ECO:0000256" key="2">
    <source>
        <dbReference type="ARBA" id="ARBA00004496"/>
    </source>
</evidence>
<evidence type="ECO:0000256" key="1">
    <source>
        <dbReference type="ARBA" id="ARBA00001936"/>
    </source>
</evidence>
<dbReference type="InterPro" id="IPR013815">
    <property type="entry name" value="ATP_grasp_subdomain_1"/>
</dbReference>
<dbReference type="PROSITE" id="PS00844">
    <property type="entry name" value="DALA_DALA_LIGASE_2"/>
    <property type="match status" value="1"/>
</dbReference>
<dbReference type="InterPro" id="IPR005905">
    <property type="entry name" value="D_ala_D_ala"/>
</dbReference>
<keyword evidence="13 14" id="KW-0961">Cell wall biogenesis/degradation</keyword>
<dbReference type="SUPFAM" id="SSF56059">
    <property type="entry name" value="Glutathione synthetase ATP-binding domain-like"/>
    <property type="match status" value="1"/>
</dbReference>
<protein>
    <recommendedName>
        <fullName evidence="14">D-alanine--D-alanine ligase</fullName>
        <ecNumber evidence="14">6.3.2.4</ecNumber>
    </recommendedName>
    <alternativeName>
        <fullName evidence="14">D-Ala-D-Ala ligase</fullName>
    </alternativeName>
    <alternativeName>
        <fullName evidence="14">D-alanylalanine synthetase</fullName>
    </alternativeName>
</protein>
<dbReference type="Gene3D" id="3.30.470.20">
    <property type="entry name" value="ATP-grasp fold, B domain"/>
    <property type="match status" value="1"/>
</dbReference>
<dbReference type="InterPro" id="IPR011127">
    <property type="entry name" value="Dala_Dala_lig_N"/>
</dbReference>
<comment type="similarity">
    <text evidence="3 14">Belongs to the D-alanine--D-alanine ligase family.</text>
</comment>
<dbReference type="UniPathway" id="UPA00219"/>
<dbReference type="InterPro" id="IPR011095">
    <property type="entry name" value="Dala_Dala_lig_C"/>
</dbReference>
<dbReference type="Proteomes" id="UP000177876">
    <property type="component" value="Unassembled WGS sequence"/>
</dbReference>
<feature type="binding site" evidence="16">
    <location>
        <position position="267"/>
    </location>
    <ligand>
        <name>Mg(2+)</name>
        <dbReference type="ChEBI" id="CHEBI:18420"/>
        <label>1</label>
    </ligand>
</feature>
<name>A0A1F2WRZ6_9ACTN</name>
<dbReference type="GO" id="GO:0009252">
    <property type="term" value="P:peptidoglycan biosynthetic process"/>
    <property type="evidence" value="ECO:0007669"/>
    <property type="project" value="UniProtKB-UniRule"/>
</dbReference>
<dbReference type="GO" id="GO:0005737">
    <property type="term" value="C:cytoplasm"/>
    <property type="evidence" value="ECO:0007669"/>
    <property type="project" value="UniProtKB-SubCell"/>
</dbReference>
<comment type="subcellular location">
    <subcellularLocation>
        <location evidence="2 14">Cytoplasm</location>
    </subcellularLocation>
</comment>
<sequence length="315" mass="33854">MGGTSGEREVSLKSGAAVSEALEALGHDVLIVDVGEDVVGQMVALQDKVDMAFITLHGRLGEDGTIQGLLELLAIPYIGSGVMASSMAIDKAMSKLIFRANAIPVAEDVMVKAREIRTLGVARVAEGIARDLGFPSIVKPNCEGSTLGVMIARNSQELETALAGAIEYDDLLLVERCIEGREMTVGLLGDEPRVLPVLEVVSQKGIYDYECKYNKGMTEYQVPAPISEELARGMQRLALRAHIAMGCEGLSRVDFMVDARENCYCLEINTIPGMTEFSLIPKAAAAAGLSFNQVVEEILATARLKISGGKRCYER</sequence>
<evidence type="ECO:0000313" key="19">
    <source>
        <dbReference type="EMBL" id="OFW59629.1"/>
    </source>
</evidence>
<evidence type="ECO:0000256" key="14">
    <source>
        <dbReference type="HAMAP-Rule" id="MF_00047"/>
    </source>
</evidence>
<keyword evidence="12 16" id="KW-0464">Manganese</keyword>
<dbReference type="PANTHER" id="PTHR23132">
    <property type="entry name" value="D-ALANINE--D-ALANINE LIGASE"/>
    <property type="match status" value="1"/>
</dbReference>
<evidence type="ECO:0000256" key="16">
    <source>
        <dbReference type="PIRSR" id="PIRSR039102-3"/>
    </source>
</evidence>
<comment type="cofactor">
    <cofactor evidence="16">
        <name>Mg(2+)</name>
        <dbReference type="ChEBI" id="CHEBI:18420"/>
    </cofactor>
    <cofactor evidence="16">
        <name>Mn(2+)</name>
        <dbReference type="ChEBI" id="CHEBI:29035"/>
    </cofactor>
    <text evidence="16">Binds 2 magnesium or manganese ions per subunit.</text>
</comment>
<evidence type="ECO:0000313" key="20">
    <source>
        <dbReference type="Proteomes" id="UP000177876"/>
    </source>
</evidence>
<dbReference type="AlphaFoldDB" id="A0A1F2WRZ6"/>
<evidence type="ECO:0000256" key="3">
    <source>
        <dbReference type="ARBA" id="ARBA00010871"/>
    </source>
</evidence>
<keyword evidence="11 14" id="KW-0573">Peptidoglycan synthesis</keyword>
<dbReference type="InterPro" id="IPR011761">
    <property type="entry name" value="ATP-grasp"/>
</dbReference>
<feature type="binding site" evidence="16">
    <location>
        <position position="267"/>
    </location>
    <ligand>
        <name>Mg(2+)</name>
        <dbReference type="ChEBI" id="CHEBI:18420"/>
        <label>2</label>
    </ligand>
</feature>
<evidence type="ECO:0000259" key="18">
    <source>
        <dbReference type="PROSITE" id="PS50975"/>
    </source>
</evidence>
<dbReference type="Gene3D" id="3.40.50.20">
    <property type="match status" value="1"/>
</dbReference>
<evidence type="ECO:0000256" key="12">
    <source>
        <dbReference type="ARBA" id="ARBA00023211"/>
    </source>
</evidence>
<feature type="active site" evidence="15">
    <location>
        <position position="145"/>
    </location>
</feature>
<keyword evidence="5 14" id="KW-0436">Ligase</keyword>